<name>A0A494VQB9_9SPHI</name>
<feature type="domain" description="IPT/TIG" evidence="5">
    <location>
        <begin position="569"/>
        <end position="646"/>
    </location>
</feature>
<feature type="domain" description="IPT/TIG" evidence="5">
    <location>
        <begin position="648"/>
        <end position="724"/>
    </location>
</feature>
<dbReference type="Proteomes" id="UP000270046">
    <property type="component" value="Chromosome"/>
</dbReference>
<keyword evidence="2" id="KW-0677">Repeat</keyword>
<feature type="domain" description="IPT/TIG" evidence="5">
    <location>
        <begin position="1120"/>
        <end position="1196"/>
    </location>
</feature>
<dbReference type="InterPro" id="IPR011042">
    <property type="entry name" value="6-blade_b-propeller_TolB-like"/>
</dbReference>
<evidence type="ECO:0000256" key="4">
    <source>
        <dbReference type="SAM" id="SignalP"/>
    </source>
</evidence>
<dbReference type="Pfam" id="PF13517">
    <property type="entry name" value="FG-GAP_3"/>
    <property type="match status" value="3"/>
</dbReference>
<proteinExistence type="predicted"/>
<evidence type="ECO:0000256" key="2">
    <source>
        <dbReference type="ARBA" id="ARBA00022737"/>
    </source>
</evidence>
<organism evidence="6 7">
    <name type="scientific">Mucilaginibacter celer</name>
    <dbReference type="NCBI Taxonomy" id="2305508"/>
    <lineage>
        <taxon>Bacteria</taxon>
        <taxon>Pseudomonadati</taxon>
        <taxon>Bacteroidota</taxon>
        <taxon>Sphingobacteriia</taxon>
        <taxon>Sphingobacteriales</taxon>
        <taxon>Sphingobacteriaceae</taxon>
        <taxon>Mucilaginibacter</taxon>
    </lineage>
</organism>
<feature type="domain" description="IPT/TIG" evidence="5">
    <location>
        <begin position="1041"/>
        <end position="1118"/>
    </location>
</feature>
<dbReference type="Pfam" id="PF18676">
    <property type="entry name" value="MBG_2"/>
    <property type="match status" value="1"/>
</dbReference>
<evidence type="ECO:0000256" key="3">
    <source>
        <dbReference type="PROSITE-ProRule" id="PRU00504"/>
    </source>
</evidence>
<dbReference type="Gene3D" id="3.30.160.710">
    <property type="match status" value="1"/>
</dbReference>
<dbReference type="InterPro" id="IPR014756">
    <property type="entry name" value="Ig_E-set"/>
</dbReference>
<dbReference type="RefSeq" id="WP_119411391.1">
    <property type="nucleotide sequence ID" value="NZ_CP032869.1"/>
</dbReference>
<feature type="domain" description="IPT/TIG" evidence="5">
    <location>
        <begin position="412"/>
        <end position="489"/>
    </location>
</feature>
<dbReference type="CDD" id="cd00603">
    <property type="entry name" value="IPT_PCSR"/>
    <property type="match status" value="6"/>
</dbReference>
<dbReference type="OrthoDB" id="1110382at2"/>
<dbReference type="EMBL" id="CP032869">
    <property type="protein sequence ID" value="AYL95430.1"/>
    <property type="molecule type" value="Genomic_DNA"/>
</dbReference>
<dbReference type="Pfam" id="PF01833">
    <property type="entry name" value="TIG"/>
    <property type="match status" value="14"/>
</dbReference>
<sequence>MYKSLLSAFILTLLFSAKLFAQKPVISYPAVQTLYLGKTITPISVTNTGGAVPNVYYPQVIQVNKCIGGVQYFVKAPSGDYYASSYGSILHIKPDGSYTKLAGNSGNYGYADGKGAAAFFGETGGITIDKDGNLYVTDLNMRDGENSRVRKITPDGVVSTYAQKLIAPSDIVIDPNGIIYVSEPTGRIMKIAKDGKTSVFAGKIGTGAADGLGTNASFNNPKGLAIDKSGNIYVADFANNMIRKITPAGQVTTLAGTTRAGSADGSGANASFNLPESIIIDSKGYITVGEKEGSLRRINPAGQVTTLPTPYYDDKGDIYPPPLTHMMIADENDDLIVFGSNGSINTGFYKISTAGYHVAPSLPAGLVLGPDGTITGTPTWLTLKNRYKISAANQSGVGAFLITLEVVLPPDPPVISSFSPAAGYPGMAINITGSYLSATTAVTIGGKPAGFTNISPTSVTAYVPEGTTSGDITLTTAKGTSRISGFTLIPPPAISSFSPTTGWKGAVITITGTGFSDATRVTFGGTNATFKVTSPTTIEAVATEGSSGAVSVTAPSGTGSLPGFTYISAPVISSVSPSFAAAGNTVTITGSNFSNATSVKFGSVAATSYTVVSPTTISAVVAAGSSNGVTVTTPGGSSTYNDFNFIPPPVITSISPSKGGNNSSIYIYGSNLGSAQVTIGGVAAAISSNYNEWIVAMVGAGATSGNVTVTTKGGTASLPGFIFVPAPQITSFTPQSGGAGDKVTITGTNLTEVDNVSFGGVSAAFNVLSSTTIEATVGSGASGDVRIASEGGSASLPGFTHSGPSITSFSPDNAGSGETVVIKGINFTGATSVDFGGVPATSFTITSPTEISAVVGAGKSGNVTVKTSKGSASLAGFKHPGPFIQAFNPTYSGPLATTPVTITGSNFGEATGVSFGGVPAISFTVVSATTITAIPATATTSGNVVVTTPKGTDSAPGFTWVQKPTISSFTPSSQKNGGTVTITGENFIGVTSVKFGGQPARYFYALSATSITANVGNGASGDVSVTTVGGTATMSGFSYTSPVITAISPVLAAAGQTVTITGTNLDVVQSVRFGSANAASFSIISPTKILAVVATGETGDVTVGSPLGDASIGGFTYLPPPFIYSFSPTEGGMGTPVTISGINLLTTSEVTIGGIPAIIVSVGNYQVTVKAGAGATGKISLKTIAGTAEFNGFTWYPAPAITSASPMKANAETTVTINGSNFTGVSQVKFGSSFADFTVVSPTVITAKPINGESGDITVITPGGTATLPGFIFIPAPVITSFTKTGDGSSALVTVTGSNFTDVTEVSFGGVAAKSFKVLSSTSITATPGAGATGAITVKAAGGIGTKRGFLFIDPPVITSFSPAFGPIGTTVTIKGDNFNPVADKNVVYFGPVKAQVKSAAKNHLEVIVPAGANKLITVTNTDKKLSASSNLQFIVTSDKGATSFSNKFVVKINGGFDIDDFDGDGTPDFLVNSGDSLYILKHGPDPLLSKSSFTQKLLIPTSRHVNSKVIGDVDGDGKKDILFSSGIIVFMHNTSTNGNVSFEEKVLEDLDGNYDKMELRDMNGDGRPDLIMYDSAFDFYYYPNTTNGSNVSFGPKMRLTESSSGTNISLAITDIDGDNKPDPIYGCSSAGIYLYENNSLPGDLSSNDFSVNYITGPVYNYTAWYTAIADFDGDGKADLAENDIFSEQFLVSRNVSENGIINGHSLEPPKAFSNASMVGYTEVGDMDGDGKMDLLGLSYDGVYYARNQSVKGNISMATPARLINIYDLSEKITLNDMDGDGRMDLIVFVIGSKNQLTIYHNGPVTETQITAVTPLAATTGTKVTITGKNFSGATVVNFGSKAAKSFTVESPESIAAIVGEGETGAISVQTPNGTATFAGFKFVLPPVITKAEASPNGNGKLVITGSNFTTATGVTIGGLAALSYTVDSDTKITATFAGVSGDLAVTTAGGTATLPAVTVKINQVITFDALATHTYGDADFALAATSSNNTIPVTYSVDNNSIASVTDGKIHILKAGTVTITASQAGDLLNNAAADVKRVLTISKKTLQVKALDQTRVFGKANPDLTASYDGFVNGENESNLTKAPIVGATATTQSPAGIYDLTVSGGLSDNYTFVYGAGKLMITQAANNLKVAANSVTCKGQNNGSVSITAEQTANYTAVITGNGINKNYTFTTATSISNLLPGTYNVCVTNAALPENKQCFDLVITEPKDLSVYTTVNKLNKVVNITLDGGAAYNIRLNGVNYQTTQSSITLPLNTGSNSLSVSTDKLCQGVIDQVINVAGIIPYPNPFQNTINVNIGQNVAAKATIRIYEINSGALKLTKDYFNQSGVLSIDVSSLGRGIYSLNLTIDGINSVYKIIKQ</sequence>
<evidence type="ECO:0000313" key="6">
    <source>
        <dbReference type="EMBL" id="AYL95430.1"/>
    </source>
</evidence>
<evidence type="ECO:0000256" key="1">
    <source>
        <dbReference type="ARBA" id="ARBA00022729"/>
    </source>
</evidence>
<feature type="domain" description="IPT/TIG" evidence="5">
    <location>
        <begin position="1807"/>
        <end position="1884"/>
    </location>
</feature>
<dbReference type="SUPFAM" id="SSF69318">
    <property type="entry name" value="Integrin alpha N-terminal domain"/>
    <property type="match status" value="1"/>
</dbReference>
<dbReference type="Pfam" id="PF18962">
    <property type="entry name" value="Por_Secre_tail"/>
    <property type="match status" value="1"/>
</dbReference>
<dbReference type="Gene3D" id="2.60.40.10">
    <property type="entry name" value="Immunoglobulins"/>
    <property type="match status" value="15"/>
</dbReference>
<dbReference type="InterPro" id="IPR013517">
    <property type="entry name" value="FG-GAP"/>
</dbReference>
<protein>
    <submittedName>
        <fullName evidence="6">T9SS C-terminal target domain-containing protein</fullName>
    </submittedName>
</protein>
<dbReference type="SUPFAM" id="SSF49373">
    <property type="entry name" value="Invasin/intimin cell-adhesion fragments"/>
    <property type="match status" value="1"/>
</dbReference>
<dbReference type="CDD" id="cd00102">
    <property type="entry name" value="IPT"/>
    <property type="match status" value="1"/>
</dbReference>
<feature type="chain" id="PRO_5019782776" evidence="4">
    <location>
        <begin position="22"/>
        <end position="2362"/>
    </location>
</feature>
<evidence type="ECO:0000313" key="7">
    <source>
        <dbReference type="Proteomes" id="UP000270046"/>
    </source>
</evidence>
<dbReference type="Gene3D" id="2.120.10.30">
    <property type="entry name" value="TolB, C-terminal domain"/>
    <property type="match status" value="2"/>
</dbReference>
<feature type="signal peptide" evidence="4">
    <location>
        <begin position="1"/>
        <end position="21"/>
    </location>
</feature>
<keyword evidence="7" id="KW-1185">Reference proteome</keyword>
<dbReference type="InterPro" id="IPR028994">
    <property type="entry name" value="Integrin_alpha_N"/>
</dbReference>
<dbReference type="InterPro" id="IPR002909">
    <property type="entry name" value="IPT_dom"/>
</dbReference>
<feature type="domain" description="IPT/TIG" evidence="5">
    <location>
        <begin position="726"/>
        <end position="800"/>
    </location>
</feature>
<dbReference type="InterPro" id="IPR052387">
    <property type="entry name" value="Fibrocystin"/>
</dbReference>
<feature type="domain" description="IPT/TIG" evidence="5">
    <location>
        <begin position="491"/>
        <end position="567"/>
    </location>
</feature>
<feature type="domain" description="IPT/TIG" evidence="5">
    <location>
        <begin position="1355"/>
        <end position="1437"/>
    </location>
</feature>
<reference evidence="6 7" key="1">
    <citation type="submission" date="2018-10" db="EMBL/GenBank/DDBJ databases">
        <title>Genome sequencing of Mucilaginibacter sp. HYN0043.</title>
        <authorList>
            <person name="Kim M."/>
            <person name="Yi H."/>
        </authorList>
    </citation>
    <scope>NUCLEOTIDE SEQUENCE [LARGE SCALE GENOMIC DNA]</scope>
    <source>
        <strain evidence="6 7">HYN0043</strain>
    </source>
</reference>
<dbReference type="InterPro" id="IPR056822">
    <property type="entry name" value="TEN_NHL"/>
</dbReference>
<dbReference type="SUPFAM" id="SSF81296">
    <property type="entry name" value="E set domains"/>
    <property type="match status" value="15"/>
</dbReference>
<dbReference type="InterPro" id="IPR041286">
    <property type="entry name" value="MBG_2"/>
</dbReference>
<dbReference type="SUPFAM" id="SSF63829">
    <property type="entry name" value="Calcium-dependent phosphotriesterase"/>
    <property type="match status" value="1"/>
</dbReference>
<dbReference type="InterPro" id="IPR013783">
    <property type="entry name" value="Ig-like_fold"/>
</dbReference>
<dbReference type="InterPro" id="IPR001258">
    <property type="entry name" value="NHL_repeat"/>
</dbReference>
<dbReference type="Pfam" id="PF25021">
    <property type="entry name" value="TEN_NHL"/>
    <property type="match status" value="1"/>
</dbReference>
<dbReference type="PROSITE" id="PS51125">
    <property type="entry name" value="NHL"/>
    <property type="match status" value="1"/>
</dbReference>
<dbReference type="InterPro" id="IPR008964">
    <property type="entry name" value="Invasin/intimin_cell_adhesion"/>
</dbReference>
<dbReference type="SMART" id="SM00429">
    <property type="entry name" value="IPT"/>
    <property type="match status" value="10"/>
</dbReference>
<keyword evidence="1 4" id="KW-0732">Signal</keyword>
<accession>A0A494VQB9</accession>
<dbReference type="KEGG" id="muh:HYN43_009045"/>
<dbReference type="NCBIfam" id="TIGR04183">
    <property type="entry name" value="Por_Secre_tail"/>
    <property type="match status" value="1"/>
</dbReference>
<dbReference type="InterPro" id="IPR026444">
    <property type="entry name" value="Secre_tail"/>
</dbReference>
<evidence type="ECO:0000259" key="5">
    <source>
        <dbReference type="SMART" id="SM00429"/>
    </source>
</evidence>
<feature type="domain" description="IPT/TIG" evidence="5">
    <location>
        <begin position="1276"/>
        <end position="1353"/>
    </location>
</feature>
<dbReference type="PANTHER" id="PTHR46769:SF2">
    <property type="entry name" value="FIBROCYSTIN-L ISOFORM 2 PRECURSOR-RELATED"/>
    <property type="match status" value="1"/>
</dbReference>
<gene>
    <name evidence="6" type="ORF">HYN43_009045</name>
</gene>
<dbReference type="PANTHER" id="PTHR46769">
    <property type="entry name" value="POLYCYSTIC KIDNEY AND HEPATIC DISEASE 1 (AUTOSOMAL RECESSIVE)-LIKE 1"/>
    <property type="match status" value="1"/>
</dbReference>
<feature type="repeat" description="NHL" evidence="3">
    <location>
        <begin position="213"/>
        <end position="248"/>
    </location>
</feature>